<keyword evidence="15" id="KW-1185">Reference proteome</keyword>
<keyword evidence="5 13" id="KW-0349">Heme</keyword>
<comment type="cofactor">
    <cofactor evidence="1 13">
        <name>heme</name>
        <dbReference type="ChEBI" id="CHEBI:30413"/>
    </cofactor>
</comment>
<gene>
    <name evidence="14" type="ORF">R3P38DRAFT_3392182</name>
</gene>
<accession>A0AAW0C7S3</accession>
<evidence type="ECO:0000256" key="9">
    <source>
        <dbReference type="ARBA" id="ARBA00023002"/>
    </source>
</evidence>
<dbReference type="Gene3D" id="1.10.630.10">
    <property type="entry name" value="Cytochrome P450"/>
    <property type="match status" value="1"/>
</dbReference>
<evidence type="ECO:0000313" key="15">
    <source>
        <dbReference type="Proteomes" id="UP001362999"/>
    </source>
</evidence>
<dbReference type="GO" id="GO:0005506">
    <property type="term" value="F:iron ion binding"/>
    <property type="evidence" value="ECO:0007669"/>
    <property type="project" value="InterPro"/>
</dbReference>
<keyword evidence="7 13" id="KW-0479">Metal-binding</keyword>
<keyword evidence="8" id="KW-1133">Transmembrane helix</keyword>
<evidence type="ECO:0000256" key="10">
    <source>
        <dbReference type="ARBA" id="ARBA00023004"/>
    </source>
</evidence>
<evidence type="ECO:0000256" key="1">
    <source>
        <dbReference type="ARBA" id="ARBA00001971"/>
    </source>
</evidence>
<dbReference type="InterPro" id="IPR036396">
    <property type="entry name" value="Cyt_P450_sf"/>
</dbReference>
<comment type="subcellular location">
    <subcellularLocation>
        <location evidence="2">Membrane</location>
    </subcellularLocation>
</comment>
<evidence type="ECO:0000256" key="7">
    <source>
        <dbReference type="ARBA" id="ARBA00022723"/>
    </source>
</evidence>
<evidence type="ECO:0000313" key="14">
    <source>
        <dbReference type="EMBL" id="KAK7034977.1"/>
    </source>
</evidence>
<dbReference type="GO" id="GO:0020037">
    <property type="term" value="F:heme binding"/>
    <property type="evidence" value="ECO:0007669"/>
    <property type="project" value="InterPro"/>
</dbReference>
<comment type="caution">
    <text evidence="14">The sequence shown here is derived from an EMBL/GenBank/DDBJ whole genome shotgun (WGS) entry which is preliminary data.</text>
</comment>
<name>A0AAW0C7S3_9AGAR</name>
<evidence type="ECO:0000256" key="5">
    <source>
        <dbReference type="ARBA" id="ARBA00022617"/>
    </source>
</evidence>
<evidence type="ECO:0000256" key="3">
    <source>
        <dbReference type="ARBA" id="ARBA00004721"/>
    </source>
</evidence>
<dbReference type="Pfam" id="PF00067">
    <property type="entry name" value="p450"/>
    <property type="match status" value="1"/>
</dbReference>
<comment type="pathway">
    <text evidence="3">Secondary metabolite biosynthesis; terpenoid biosynthesis.</text>
</comment>
<dbReference type="Proteomes" id="UP001362999">
    <property type="component" value="Unassembled WGS sequence"/>
</dbReference>
<keyword evidence="6" id="KW-0812">Transmembrane</keyword>
<evidence type="ECO:0000256" key="2">
    <source>
        <dbReference type="ARBA" id="ARBA00004370"/>
    </source>
</evidence>
<dbReference type="GO" id="GO:0016020">
    <property type="term" value="C:membrane"/>
    <property type="evidence" value="ECO:0007669"/>
    <property type="project" value="UniProtKB-SubCell"/>
</dbReference>
<comment type="similarity">
    <text evidence="4">Belongs to the cytochrome P450 family.</text>
</comment>
<evidence type="ECO:0000256" key="13">
    <source>
        <dbReference type="PIRSR" id="PIRSR602401-1"/>
    </source>
</evidence>
<evidence type="ECO:0000256" key="12">
    <source>
        <dbReference type="ARBA" id="ARBA00023136"/>
    </source>
</evidence>
<keyword evidence="11" id="KW-0503">Monooxygenase</keyword>
<dbReference type="PRINTS" id="PR00463">
    <property type="entry name" value="EP450I"/>
</dbReference>
<evidence type="ECO:0000256" key="8">
    <source>
        <dbReference type="ARBA" id="ARBA00022989"/>
    </source>
</evidence>
<dbReference type="EMBL" id="JAWWNJ010000020">
    <property type="protein sequence ID" value="KAK7034977.1"/>
    <property type="molecule type" value="Genomic_DNA"/>
</dbReference>
<feature type="binding site" description="axial binding residue" evidence="13">
    <location>
        <position position="482"/>
    </location>
    <ligand>
        <name>heme</name>
        <dbReference type="ChEBI" id="CHEBI:30413"/>
    </ligand>
    <ligandPart>
        <name>Fe</name>
        <dbReference type="ChEBI" id="CHEBI:18248"/>
    </ligandPart>
</feature>
<reference evidence="14 15" key="1">
    <citation type="journal article" date="2024" name="J Genomics">
        <title>Draft genome sequencing and assembly of Favolaschia claudopus CIRM-BRFM 2984 isolated from oak limbs.</title>
        <authorList>
            <person name="Navarro D."/>
            <person name="Drula E."/>
            <person name="Chaduli D."/>
            <person name="Cazenave R."/>
            <person name="Ahrendt S."/>
            <person name="Wang J."/>
            <person name="Lipzen A."/>
            <person name="Daum C."/>
            <person name="Barry K."/>
            <person name="Grigoriev I.V."/>
            <person name="Favel A."/>
            <person name="Rosso M.N."/>
            <person name="Martin F."/>
        </authorList>
    </citation>
    <scope>NUCLEOTIDE SEQUENCE [LARGE SCALE GENOMIC DNA]</scope>
    <source>
        <strain evidence="14 15">CIRM-BRFM 2984</strain>
    </source>
</reference>
<dbReference type="GO" id="GO:0016705">
    <property type="term" value="F:oxidoreductase activity, acting on paired donors, with incorporation or reduction of molecular oxygen"/>
    <property type="evidence" value="ECO:0007669"/>
    <property type="project" value="InterPro"/>
</dbReference>
<keyword evidence="10 13" id="KW-0408">Iron</keyword>
<organism evidence="14 15">
    <name type="scientific">Favolaschia claudopus</name>
    <dbReference type="NCBI Taxonomy" id="2862362"/>
    <lineage>
        <taxon>Eukaryota</taxon>
        <taxon>Fungi</taxon>
        <taxon>Dikarya</taxon>
        <taxon>Basidiomycota</taxon>
        <taxon>Agaricomycotina</taxon>
        <taxon>Agaricomycetes</taxon>
        <taxon>Agaricomycetidae</taxon>
        <taxon>Agaricales</taxon>
        <taxon>Marasmiineae</taxon>
        <taxon>Mycenaceae</taxon>
        <taxon>Favolaschia</taxon>
    </lineage>
</organism>
<dbReference type="PRINTS" id="PR00385">
    <property type="entry name" value="P450"/>
</dbReference>
<dbReference type="InterPro" id="IPR001128">
    <property type="entry name" value="Cyt_P450"/>
</dbReference>
<dbReference type="InterPro" id="IPR050121">
    <property type="entry name" value="Cytochrome_P450_monoxygenase"/>
</dbReference>
<sequence length="542" mass="59514">MSYDIPLRGCQIFILLSPTTIHDSKTALTVATAVFVLLSLRSIIRRRRSATVRDIDGPESKSWKFGNLADLPLPPSYGQYEFAWTKVFGAVYRIKGCFGQNRLVVSDPLALQYITNSPSLQLGPVLAVMRGWLYDRGAVITIRGEEHRRLRAALNVGFTAAAVRKYRPTFEHVAHWISEQVDNAVDKSEEVDLSPILSGGALRAITDVALGSPIDDLGPEFVEVNTRLLEIASTRSSGQIVFDAIAVYIPKPLLRLMINLPSSAFRALRASKMLSRNIGLVCEKLGAPEGSYDADIYSSLLHADKKDSTKKTLHPADLVAQTSLILLAGQDTTANTLAFGMLELAQRPELQARLREEIHTTLSTAGSSDQYDNMPLLNAFIKETLRMYPAAALSERVALEDSVIPLATPITTRSGKTIDAIPVGKGQVVMLGVAAYQRLDSRWGAKSEEFDPERWLDGRVRQGEAIGPYANLLSFFAGPHTCLGWRFAILEMQTIVCDLIGKFAFSTSENEDGPFRLRLATTLLPLNGKGEKGAKLCVKRVV</sequence>
<dbReference type="InterPro" id="IPR002401">
    <property type="entry name" value="Cyt_P450_E_grp-I"/>
</dbReference>
<dbReference type="AlphaFoldDB" id="A0AAW0C7S3"/>
<evidence type="ECO:0000256" key="11">
    <source>
        <dbReference type="ARBA" id="ARBA00023033"/>
    </source>
</evidence>
<dbReference type="PANTHER" id="PTHR24305">
    <property type="entry name" value="CYTOCHROME P450"/>
    <property type="match status" value="1"/>
</dbReference>
<keyword evidence="12" id="KW-0472">Membrane</keyword>
<keyword evidence="9" id="KW-0560">Oxidoreductase</keyword>
<evidence type="ECO:0000256" key="4">
    <source>
        <dbReference type="ARBA" id="ARBA00010617"/>
    </source>
</evidence>
<dbReference type="GO" id="GO:0004497">
    <property type="term" value="F:monooxygenase activity"/>
    <property type="evidence" value="ECO:0007669"/>
    <property type="project" value="UniProtKB-KW"/>
</dbReference>
<dbReference type="PANTHER" id="PTHR24305:SF166">
    <property type="entry name" value="CYTOCHROME P450 12A4, MITOCHONDRIAL-RELATED"/>
    <property type="match status" value="1"/>
</dbReference>
<protein>
    <submittedName>
        <fullName evidence="14">Cytochrome P450</fullName>
    </submittedName>
</protein>
<proteinExistence type="inferred from homology"/>
<evidence type="ECO:0000256" key="6">
    <source>
        <dbReference type="ARBA" id="ARBA00022692"/>
    </source>
</evidence>
<dbReference type="SUPFAM" id="SSF48264">
    <property type="entry name" value="Cytochrome P450"/>
    <property type="match status" value="1"/>
</dbReference>